<keyword evidence="1" id="KW-0812">Transmembrane</keyword>
<sequence length="238" mass="24599">MTPASFPAIAFVPFFSTDMIIMLGLLMVPVLLLYLYIVVSEEAFELAGLKAWAALLMTLGALAGSFIDIPFMTIDGVTLAVNAGGCLIPLMISAELLARDRVEKGPAILAILLVAAISYYFSVPTPETGILMPFYIAPLAGAFAGILFTRAGIAAAGTAYIGGAMGTLLGADIFHLLTPGTVAHIAGGKAAVLSIGGAGVFDGIFLTGIFAVFLAAVVAHRIRNNEADGNKAHLGRDK</sequence>
<feature type="transmembrane region" description="Helical" evidence="1">
    <location>
        <begin position="77"/>
        <end position="98"/>
    </location>
</feature>
<protein>
    <submittedName>
        <fullName evidence="2">DUF1614 domain-containing protein</fullName>
    </submittedName>
</protein>
<dbReference type="InterPro" id="IPR011672">
    <property type="entry name" value="DUF1614"/>
</dbReference>
<keyword evidence="1" id="KW-1133">Transmembrane helix</keyword>
<evidence type="ECO:0000313" key="2">
    <source>
        <dbReference type="EMBL" id="NVO66675.1"/>
    </source>
</evidence>
<proteinExistence type="predicted"/>
<evidence type="ECO:0000256" key="1">
    <source>
        <dbReference type="SAM" id="Phobius"/>
    </source>
</evidence>
<accession>A0A7K4HN23</accession>
<feature type="transmembrane region" description="Helical" evidence="1">
    <location>
        <begin position="20"/>
        <end position="39"/>
    </location>
</feature>
<feature type="transmembrane region" description="Helical" evidence="1">
    <location>
        <begin position="51"/>
        <end position="71"/>
    </location>
</feature>
<organism evidence="2 3">
    <name type="scientific">Methanofollis tationis</name>
    <dbReference type="NCBI Taxonomy" id="81417"/>
    <lineage>
        <taxon>Archaea</taxon>
        <taxon>Methanobacteriati</taxon>
        <taxon>Methanobacteriota</taxon>
        <taxon>Stenosarchaea group</taxon>
        <taxon>Methanomicrobia</taxon>
        <taxon>Methanomicrobiales</taxon>
        <taxon>Methanomicrobiaceae</taxon>
        <taxon>Methanofollis</taxon>
    </lineage>
</organism>
<dbReference type="EMBL" id="JABXWR010000001">
    <property type="protein sequence ID" value="NVO66675.1"/>
    <property type="molecule type" value="Genomic_DNA"/>
</dbReference>
<feature type="transmembrane region" description="Helical" evidence="1">
    <location>
        <begin position="129"/>
        <end position="148"/>
    </location>
</feature>
<feature type="transmembrane region" description="Helical" evidence="1">
    <location>
        <begin position="105"/>
        <end position="123"/>
    </location>
</feature>
<evidence type="ECO:0000313" key="3">
    <source>
        <dbReference type="Proteomes" id="UP000570823"/>
    </source>
</evidence>
<comment type="caution">
    <text evidence="2">The sequence shown here is derived from an EMBL/GenBank/DDBJ whole genome shotgun (WGS) entry which is preliminary data.</text>
</comment>
<keyword evidence="3" id="KW-1185">Reference proteome</keyword>
<dbReference type="AlphaFoldDB" id="A0A7K4HN23"/>
<feature type="transmembrane region" description="Helical" evidence="1">
    <location>
        <begin position="160"/>
        <end position="178"/>
    </location>
</feature>
<name>A0A7K4HN23_9EURY</name>
<dbReference type="Proteomes" id="UP000570823">
    <property type="component" value="Unassembled WGS sequence"/>
</dbReference>
<gene>
    <name evidence="2" type="ORF">HWN36_04980</name>
</gene>
<dbReference type="Pfam" id="PF07758">
    <property type="entry name" value="DUF1614"/>
    <property type="match status" value="1"/>
</dbReference>
<keyword evidence="1" id="KW-0472">Membrane</keyword>
<dbReference type="OrthoDB" id="46118at2157"/>
<feature type="transmembrane region" description="Helical" evidence="1">
    <location>
        <begin position="190"/>
        <end position="218"/>
    </location>
</feature>
<reference evidence="2 3" key="1">
    <citation type="submission" date="2020-06" db="EMBL/GenBank/DDBJ databases">
        <title>Methanofollis fontis sp. nov., a methanogen isolated from marine sediments near a cold seep at Four-Way Closure Ridge offshore southwestern Taiwan.</title>
        <authorList>
            <person name="Chen S.-C."/>
            <person name="Teng N.-H."/>
            <person name="Lin Y.-S."/>
            <person name="Lai M.-C."/>
            <person name="Chen H.-H."/>
            <person name="Wang C.-C."/>
        </authorList>
    </citation>
    <scope>NUCLEOTIDE SEQUENCE [LARGE SCALE GENOMIC DNA]</scope>
    <source>
        <strain evidence="2 3">DSM 2702</strain>
    </source>
</reference>